<accession>A0A2T2WR12</accession>
<evidence type="ECO:0000313" key="2">
    <source>
        <dbReference type="Proteomes" id="UP000242972"/>
    </source>
</evidence>
<organism evidence="1 2">
    <name type="scientific">Sulfobacillus benefaciens</name>
    <dbReference type="NCBI Taxonomy" id="453960"/>
    <lineage>
        <taxon>Bacteria</taxon>
        <taxon>Bacillati</taxon>
        <taxon>Bacillota</taxon>
        <taxon>Clostridia</taxon>
        <taxon>Eubacteriales</taxon>
        <taxon>Clostridiales Family XVII. Incertae Sedis</taxon>
        <taxon>Sulfobacillus</taxon>
    </lineage>
</organism>
<sequence length="98" mass="11012">MIRLSLEEILETAKHHEVEVEMTPSETPFVIETSTGLLHLPPLDMIQIVGDYSANEIITLEYERDRVWGADLTILNSIAKKVRASYALYTVSDLPAVV</sequence>
<protein>
    <submittedName>
        <fullName evidence="1">Uncharacterized protein</fullName>
    </submittedName>
</protein>
<proteinExistence type="predicted"/>
<dbReference type="EMBL" id="PXYW01000170">
    <property type="protein sequence ID" value="PSR24667.1"/>
    <property type="molecule type" value="Genomic_DNA"/>
</dbReference>
<name>A0A2T2WR12_9FIRM</name>
<gene>
    <name evidence="1" type="ORF">C7B46_20965</name>
</gene>
<comment type="caution">
    <text evidence="1">The sequence shown here is derived from an EMBL/GenBank/DDBJ whole genome shotgun (WGS) entry which is preliminary data.</text>
</comment>
<evidence type="ECO:0000313" key="1">
    <source>
        <dbReference type="EMBL" id="PSR24667.1"/>
    </source>
</evidence>
<dbReference type="AlphaFoldDB" id="A0A2T2WR12"/>
<reference evidence="1 2" key="1">
    <citation type="journal article" date="2014" name="BMC Genomics">
        <title>Comparison of environmental and isolate Sulfobacillus genomes reveals diverse carbon, sulfur, nitrogen, and hydrogen metabolisms.</title>
        <authorList>
            <person name="Justice N.B."/>
            <person name="Norman A."/>
            <person name="Brown C.T."/>
            <person name="Singh A."/>
            <person name="Thomas B.C."/>
            <person name="Banfield J.F."/>
        </authorList>
    </citation>
    <scope>NUCLEOTIDE SEQUENCE [LARGE SCALE GENOMIC DNA]</scope>
    <source>
        <strain evidence="1">AMDSBA4</strain>
    </source>
</reference>
<dbReference type="Proteomes" id="UP000242972">
    <property type="component" value="Unassembled WGS sequence"/>
</dbReference>